<keyword evidence="5" id="KW-0349">Heme</keyword>
<feature type="transmembrane region" description="Helical" evidence="12">
    <location>
        <begin position="216"/>
        <end position="236"/>
    </location>
</feature>
<dbReference type="PANTHER" id="PTHR43141">
    <property type="entry name" value="CYTOCHROME BD2 SUBUNIT II"/>
    <property type="match status" value="1"/>
</dbReference>
<evidence type="ECO:0000256" key="3">
    <source>
        <dbReference type="ARBA" id="ARBA00022448"/>
    </source>
</evidence>
<dbReference type="GO" id="GO:0009055">
    <property type="term" value="F:electron transfer activity"/>
    <property type="evidence" value="ECO:0007669"/>
    <property type="project" value="TreeGrafter"/>
</dbReference>
<dbReference type="AlphaFoldDB" id="A0A1I6RIG2"/>
<proteinExistence type="inferred from homology"/>
<evidence type="ECO:0000256" key="11">
    <source>
        <dbReference type="ARBA" id="ARBA00023136"/>
    </source>
</evidence>
<dbReference type="NCBIfam" id="TIGR00203">
    <property type="entry name" value="cydB"/>
    <property type="match status" value="1"/>
</dbReference>
<evidence type="ECO:0000256" key="8">
    <source>
        <dbReference type="ARBA" id="ARBA00022982"/>
    </source>
</evidence>
<dbReference type="Pfam" id="PF02322">
    <property type="entry name" value="Cyt_bd_oxida_II"/>
    <property type="match status" value="1"/>
</dbReference>
<evidence type="ECO:0000256" key="9">
    <source>
        <dbReference type="ARBA" id="ARBA00022989"/>
    </source>
</evidence>
<keyword evidence="8" id="KW-0249">Electron transport</keyword>
<dbReference type="OrthoDB" id="9776710at2"/>
<accession>A0A1I6RIG2</accession>
<evidence type="ECO:0000256" key="12">
    <source>
        <dbReference type="SAM" id="Phobius"/>
    </source>
</evidence>
<keyword evidence="3" id="KW-0813">Transport</keyword>
<evidence type="ECO:0000256" key="10">
    <source>
        <dbReference type="ARBA" id="ARBA00023004"/>
    </source>
</evidence>
<dbReference type="GO" id="GO:0016682">
    <property type="term" value="F:oxidoreductase activity, acting on diphenols and related substances as donors, oxygen as acceptor"/>
    <property type="evidence" value="ECO:0007669"/>
    <property type="project" value="TreeGrafter"/>
</dbReference>
<dbReference type="InterPro" id="IPR003317">
    <property type="entry name" value="Cyt-d_oxidase_su2"/>
</dbReference>
<dbReference type="Proteomes" id="UP000199312">
    <property type="component" value="Unassembled WGS sequence"/>
</dbReference>
<evidence type="ECO:0000256" key="1">
    <source>
        <dbReference type="ARBA" id="ARBA00004651"/>
    </source>
</evidence>
<feature type="transmembrane region" description="Helical" evidence="12">
    <location>
        <begin position="80"/>
        <end position="104"/>
    </location>
</feature>
<evidence type="ECO:0000256" key="5">
    <source>
        <dbReference type="ARBA" id="ARBA00022617"/>
    </source>
</evidence>
<keyword evidence="10" id="KW-0408">Iron</keyword>
<comment type="subcellular location">
    <subcellularLocation>
        <location evidence="1">Cell membrane</location>
        <topology evidence="1">Multi-pass membrane protein</topology>
    </subcellularLocation>
</comment>
<feature type="transmembrane region" description="Helical" evidence="12">
    <location>
        <begin position="116"/>
        <end position="136"/>
    </location>
</feature>
<gene>
    <name evidence="13" type="ORF">SAMN04488006_2502</name>
</gene>
<dbReference type="PIRSF" id="PIRSF000267">
    <property type="entry name" value="Cyt_oxidse_sub2"/>
    <property type="match status" value="1"/>
</dbReference>
<dbReference type="STRING" id="593133.SAMN04488006_2502"/>
<dbReference type="EMBL" id="FOZP01000006">
    <property type="protein sequence ID" value="SFS64455.1"/>
    <property type="molecule type" value="Genomic_DNA"/>
</dbReference>
<protein>
    <submittedName>
        <fullName evidence="13">Cytochrome bd-I ubiquinol oxidase subunit 2 apoprotein</fullName>
    </submittedName>
</protein>
<dbReference type="RefSeq" id="WP_090227317.1">
    <property type="nucleotide sequence ID" value="NZ_FOZP01000006.1"/>
</dbReference>
<organism evidence="13 14">
    <name type="scientific">Lutibacter maritimus</name>
    <dbReference type="NCBI Taxonomy" id="593133"/>
    <lineage>
        <taxon>Bacteria</taxon>
        <taxon>Pseudomonadati</taxon>
        <taxon>Bacteroidota</taxon>
        <taxon>Flavobacteriia</taxon>
        <taxon>Flavobacteriales</taxon>
        <taxon>Flavobacteriaceae</taxon>
        <taxon>Lutibacter</taxon>
    </lineage>
</organism>
<keyword evidence="6 12" id="KW-0812">Transmembrane</keyword>
<evidence type="ECO:0000256" key="2">
    <source>
        <dbReference type="ARBA" id="ARBA00007543"/>
    </source>
</evidence>
<sequence length="358" mass="40189">MEVIWYVILCFMLVMYIVLDGFDFGAGIIHLFFAKTDAEKKQVMRAIGPFWDGNEVWLVAFGGVLFAAFPTLYASAFSGFYLPLIIILWLFIFRALGIEFTHLINHELWIKPWQKAFGISSLLLALFFGIAFGNVIRGVNLGGVEDGVASFTNNYAFFTPLWDGSFSPFAERPGVIDWFTITIGLVAVLTLTIHAAYWIILKTDGEFVKKLQSKILPLWVALVVLIAISLLAFITMKSFHKELFSQHPSIYLLPFIALLGLIGMLFARNSKKSWLGFTASTIFIISGIGSAVASMFPVVIPSTNSIIESLTIYNTASETYALEVGIIWWIIAFVLVVIYFTFVHRVFKGKLTEAHDYH</sequence>
<dbReference type="PANTHER" id="PTHR43141:SF5">
    <property type="entry name" value="CYTOCHROME BD-I UBIQUINOL OXIDASE SUBUNIT 2"/>
    <property type="match status" value="1"/>
</dbReference>
<evidence type="ECO:0000313" key="14">
    <source>
        <dbReference type="Proteomes" id="UP000199312"/>
    </source>
</evidence>
<evidence type="ECO:0000256" key="7">
    <source>
        <dbReference type="ARBA" id="ARBA00022723"/>
    </source>
</evidence>
<reference evidence="14" key="1">
    <citation type="submission" date="2016-10" db="EMBL/GenBank/DDBJ databases">
        <authorList>
            <person name="Varghese N."/>
            <person name="Submissions S."/>
        </authorList>
    </citation>
    <scope>NUCLEOTIDE SEQUENCE [LARGE SCALE GENOMIC DNA]</scope>
    <source>
        <strain evidence="14">DSM 24450</strain>
    </source>
</reference>
<evidence type="ECO:0000256" key="6">
    <source>
        <dbReference type="ARBA" id="ARBA00022692"/>
    </source>
</evidence>
<feature type="transmembrane region" description="Helical" evidence="12">
    <location>
        <begin position="274"/>
        <end position="300"/>
    </location>
</feature>
<name>A0A1I6RIG2_9FLAO</name>
<keyword evidence="11 12" id="KW-0472">Membrane</keyword>
<feature type="transmembrane region" description="Helical" evidence="12">
    <location>
        <begin position="320"/>
        <end position="342"/>
    </location>
</feature>
<evidence type="ECO:0000313" key="13">
    <source>
        <dbReference type="EMBL" id="SFS64455.1"/>
    </source>
</evidence>
<keyword evidence="7" id="KW-0479">Metal-binding</keyword>
<feature type="transmembrane region" description="Helical" evidence="12">
    <location>
        <begin position="178"/>
        <end position="200"/>
    </location>
</feature>
<keyword evidence="4" id="KW-1003">Cell membrane</keyword>
<keyword evidence="14" id="KW-1185">Reference proteome</keyword>
<dbReference type="GO" id="GO:0070069">
    <property type="term" value="C:cytochrome complex"/>
    <property type="evidence" value="ECO:0007669"/>
    <property type="project" value="TreeGrafter"/>
</dbReference>
<feature type="transmembrane region" description="Helical" evidence="12">
    <location>
        <begin position="55"/>
        <end position="74"/>
    </location>
</feature>
<dbReference type="GO" id="GO:0019646">
    <property type="term" value="P:aerobic electron transport chain"/>
    <property type="evidence" value="ECO:0007669"/>
    <property type="project" value="TreeGrafter"/>
</dbReference>
<dbReference type="GO" id="GO:0046872">
    <property type="term" value="F:metal ion binding"/>
    <property type="evidence" value="ECO:0007669"/>
    <property type="project" value="UniProtKB-KW"/>
</dbReference>
<feature type="transmembrane region" description="Helical" evidence="12">
    <location>
        <begin position="248"/>
        <end position="267"/>
    </location>
</feature>
<comment type="similarity">
    <text evidence="2">Belongs to the cytochrome ubiquinol oxidase subunit 2 family.</text>
</comment>
<dbReference type="GO" id="GO:0005886">
    <property type="term" value="C:plasma membrane"/>
    <property type="evidence" value="ECO:0007669"/>
    <property type="project" value="UniProtKB-SubCell"/>
</dbReference>
<feature type="transmembrane region" description="Helical" evidence="12">
    <location>
        <begin position="6"/>
        <end position="34"/>
    </location>
</feature>
<evidence type="ECO:0000256" key="4">
    <source>
        <dbReference type="ARBA" id="ARBA00022475"/>
    </source>
</evidence>
<keyword evidence="9 12" id="KW-1133">Transmembrane helix</keyword>